<evidence type="ECO:0000256" key="1">
    <source>
        <dbReference type="ARBA" id="ARBA00004418"/>
    </source>
</evidence>
<keyword evidence="5 7" id="KW-1015">Disulfide bond</keyword>
<comment type="subcellular location">
    <subcellularLocation>
        <location evidence="1 7">Periplasm</location>
    </subcellularLocation>
</comment>
<feature type="disulfide bond" description="Redox-active" evidence="8">
    <location>
        <begin position="58"/>
        <end position="61"/>
    </location>
</feature>
<evidence type="ECO:0000256" key="5">
    <source>
        <dbReference type="ARBA" id="ARBA00023157"/>
    </source>
</evidence>
<reference evidence="11 12" key="1">
    <citation type="submission" date="2019-03" db="EMBL/GenBank/DDBJ databases">
        <title>Genomic Encyclopedia of Type Strains, Phase IV (KMG-IV): sequencing the most valuable type-strain genomes for metagenomic binning, comparative biology and taxonomic classification.</title>
        <authorList>
            <person name="Goeker M."/>
        </authorList>
    </citation>
    <scope>NUCLEOTIDE SEQUENCE [LARGE SCALE GENOMIC DNA]</scope>
    <source>
        <strain evidence="11 12">DSM 100048</strain>
    </source>
</reference>
<dbReference type="PANTHER" id="PTHR35891:SF3">
    <property type="entry name" value="THIOL:DISULFIDE INTERCHANGE PROTEIN DSBL"/>
    <property type="match status" value="1"/>
</dbReference>
<proteinExistence type="inferred from homology"/>
<dbReference type="AlphaFoldDB" id="A0A4V6P2U8"/>
<organism evidence="11 12">
    <name type="scientific">Paracandidimonas soli</name>
    <dbReference type="NCBI Taxonomy" id="1917182"/>
    <lineage>
        <taxon>Bacteria</taxon>
        <taxon>Pseudomonadati</taxon>
        <taxon>Pseudomonadota</taxon>
        <taxon>Betaproteobacteria</taxon>
        <taxon>Burkholderiales</taxon>
        <taxon>Alcaligenaceae</taxon>
        <taxon>Paracandidimonas</taxon>
    </lineage>
</organism>
<evidence type="ECO:0000256" key="6">
    <source>
        <dbReference type="ARBA" id="ARBA00023284"/>
    </source>
</evidence>
<protein>
    <recommendedName>
        <fullName evidence="7">Thiol:disulfide interchange protein</fullName>
    </recommendedName>
</protein>
<dbReference type="EMBL" id="SMBX01000001">
    <property type="protein sequence ID" value="TCV02670.1"/>
    <property type="molecule type" value="Genomic_DNA"/>
</dbReference>
<feature type="domain" description="Thioredoxin" evidence="10">
    <location>
        <begin position="17"/>
        <end position="201"/>
    </location>
</feature>
<feature type="chain" id="PRO_5020839151" description="Thiol:disulfide interchange protein" evidence="9">
    <location>
        <begin position="29"/>
        <end position="209"/>
    </location>
</feature>
<accession>A0A4V6P2U8</accession>
<dbReference type="PANTHER" id="PTHR35891">
    <property type="entry name" value="THIOL:DISULFIDE INTERCHANGE PROTEIN DSBA"/>
    <property type="match status" value="1"/>
</dbReference>
<dbReference type="RefSeq" id="WP_132472429.1">
    <property type="nucleotide sequence ID" value="NZ_JBHRVM010000001.1"/>
</dbReference>
<keyword evidence="6" id="KW-0676">Redox-active center</keyword>
<evidence type="ECO:0000256" key="7">
    <source>
        <dbReference type="PIRNR" id="PIRNR001488"/>
    </source>
</evidence>
<evidence type="ECO:0000313" key="12">
    <source>
        <dbReference type="Proteomes" id="UP000294692"/>
    </source>
</evidence>
<evidence type="ECO:0000259" key="10">
    <source>
        <dbReference type="PROSITE" id="PS51352"/>
    </source>
</evidence>
<dbReference type="Proteomes" id="UP000294692">
    <property type="component" value="Unassembled WGS sequence"/>
</dbReference>
<name>A0A4V6P2U8_9BURK</name>
<dbReference type="InterPro" id="IPR017937">
    <property type="entry name" value="Thioredoxin_CS"/>
</dbReference>
<evidence type="ECO:0000256" key="8">
    <source>
        <dbReference type="PIRSR" id="PIRSR001488-1"/>
    </source>
</evidence>
<dbReference type="CDD" id="cd03019">
    <property type="entry name" value="DsbA_DsbA"/>
    <property type="match status" value="1"/>
</dbReference>
<dbReference type="OrthoDB" id="9784896at2"/>
<dbReference type="InterPro" id="IPR023205">
    <property type="entry name" value="DsbA/DsbL"/>
</dbReference>
<dbReference type="Gene3D" id="3.40.30.10">
    <property type="entry name" value="Glutaredoxin"/>
    <property type="match status" value="1"/>
</dbReference>
<dbReference type="GO" id="GO:0015036">
    <property type="term" value="F:disulfide oxidoreductase activity"/>
    <property type="evidence" value="ECO:0007669"/>
    <property type="project" value="UniProtKB-ARBA"/>
</dbReference>
<comment type="similarity">
    <text evidence="2">Belongs to the thioredoxin family. DsbA subfamily.</text>
</comment>
<sequence>MQLNQLLSRAFSILALSAAGLLAASASAQTQNYIELTPPQPSDTAGKVEVLEFFAYTCPHCKTMEPLVANWAKTLPDNVVVRPVPVAFNASMADLQRMYYTLESLDRLDLHNAFFRAIHDERKRLFDAKAMAAWAAEQGIDNQTFEGVFKSFGVNTKVSRANELAKAYKVEGTPTLAIGGRYVTSPSMNSSYEATITQAQALLDRVLKN</sequence>
<dbReference type="GO" id="GO:0042597">
    <property type="term" value="C:periplasmic space"/>
    <property type="evidence" value="ECO:0007669"/>
    <property type="project" value="UniProtKB-SubCell"/>
</dbReference>
<dbReference type="SUPFAM" id="SSF52833">
    <property type="entry name" value="Thioredoxin-like"/>
    <property type="match status" value="1"/>
</dbReference>
<evidence type="ECO:0000256" key="9">
    <source>
        <dbReference type="SAM" id="SignalP"/>
    </source>
</evidence>
<feature type="signal peptide" evidence="9">
    <location>
        <begin position="1"/>
        <end position="28"/>
    </location>
</feature>
<evidence type="ECO:0000313" key="11">
    <source>
        <dbReference type="EMBL" id="TCV02670.1"/>
    </source>
</evidence>
<dbReference type="InterPro" id="IPR036249">
    <property type="entry name" value="Thioredoxin-like_sf"/>
</dbReference>
<dbReference type="Pfam" id="PF01323">
    <property type="entry name" value="DSBA"/>
    <property type="match status" value="1"/>
</dbReference>
<gene>
    <name evidence="11" type="ORF">EV686_101126</name>
</gene>
<evidence type="ECO:0000256" key="2">
    <source>
        <dbReference type="ARBA" id="ARBA00005791"/>
    </source>
</evidence>
<keyword evidence="3 9" id="KW-0732">Signal</keyword>
<keyword evidence="12" id="KW-1185">Reference proteome</keyword>
<evidence type="ECO:0000256" key="3">
    <source>
        <dbReference type="ARBA" id="ARBA00022729"/>
    </source>
</evidence>
<dbReference type="InterPro" id="IPR013766">
    <property type="entry name" value="Thioredoxin_domain"/>
</dbReference>
<dbReference type="PIRSF" id="PIRSF001488">
    <property type="entry name" value="Tdi_protein"/>
    <property type="match status" value="1"/>
</dbReference>
<dbReference type="InterPro" id="IPR001853">
    <property type="entry name" value="DSBA-like_thioredoxin_dom"/>
</dbReference>
<evidence type="ECO:0000256" key="4">
    <source>
        <dbReference type="ARBA" id="ARBA00022764"/>
    </source>
</evidence>
<comment type="caution">
    <text evidence="11">The sequence shown here is derived from an EMBL/GenBank/DDBJ whole genome shotgun (WGS) entry which is preliminary data.</text>
</comment>
<dbReference type="InterPro" id="IPR050824">
    <property type="entry name" value="Thiol_disulfide_DsbA"/>
</dbReference>
<keyword evidence="4 7" id="KW-0574">Periplasm</keyword>
<dbReference type="PROSITE" id="PS51352">
    <property type="entry name" value="THIOREDOXIN_2"/>
    <property type="match status" value="1"/>
</dbReference>
<dbReference type="PROSITE" id="PS00194">
    <property type="entry name" value="THIOREDOXIN_1"/>
    <property type="match status" value="1"/>
</dbReference>